<proteinExistence type="predicted"/>
<reference evidence="3 4" key="1">
    <citation type="journal article" date="2010" name="Int. J. Syst. Evol. Microbiol.">
        <title>Reclassification of Herbaspirillum putei as a later heterotypic synonym of Herbaspirillum huttiense, with the description of H. huttiense subsp. huttiense subsp. nov. and H. huttiense subsp. putei subsp. nov., comb. nov., and description of Herbaspirillum aquaticum sp. nov.</title>
        <authorList>
            <person name="Dobritsa A.P."/>
            <person name="Reddy M.C."/>
            <person name="Samadpour M."/>
        </authorList>
    </citation>
    <scope>NUCLEOTIDE SEQUENCE [LARGE SCALE GENOMIC DNA]</scope>
    <source>
        <strain evidence="3 4">IEH 4430</strain>
    </source>
</reference>
<protein>
    <recommendedName>
        <fullName evidence="2">HNH nuclease domain-containing protein</fullName>
    </recommendedName>
</protein>
<keyword evidence="4" id="KW-1185">Reference proteome</keyword>
<evidence type="ECO:0000259" key="2">
    <source>
        <dbReference type="Pfam" id="PF13391"/>
    </source>
</evidence>
<evidence type="ECO:0000256" key="1">
    <source>
        <dbReference type="SAM" id="MobiDB-lite"/>
    </source>
</evidence>
<name>A0A225SVI9_9BURK</name>
<evidence type="ECO:0000313" key="3">
    <source>
        <dbReference type="EMBL" id="OWY35230.1"/>
    </source>
</evidence>
<organism evidence="3 4">
    <name type="scientific">Herbaspirillum aquaticum</name>
    <dbReference type="NCBI Taxonomy" id="568783"/>
    <lineage>
        <taxon>Bacteria</taxon>
        <taxon>Pseudomonadati</taxon>
        <taxon>Pseudomonadota</taxon>
        <taxon>Betaproteobacteria</taxon>
        <taxon>Burkholderiales</taxon>
        <taxon>Oxalobacteraceae</taxon>
        <taxon>Herbaspirillum</taxon>
    </lineage>
</organism>
<dbReference type="AlphaFoldDB" id="A0A225SVI9"/>
<feature type="region of interest" description="Disordered" evidence="1">
    <location>
        <begin position="112"/>
        <end position="131"/>
    </location>
</feature>
<gene>
    <name evidence="3" type="ORF">CEJ45_08100</name>
</gene>
<comment type="caution">
    <text evidence="3">The sequence shown here is derived from an EMBL/GenBank/DDBJ whole genome shotgun (WGS) entry which is preliminary data.</text>
</comment>
<dbReference type="Proteomes" id="UP000214747">
    <property type="component" value="Unassembled WGS sequence"/>
</dbReference>
<evidence type="ECO:0000313" key="4">
    <source>
        <dbReference type="Proteomes" id="UP000214747"/>
    </source>
</evidence>
<dbReference type="Pfam" id="PF13391">
    <property type="entry name" value="HNH_2"/>
    <property type="match status" value="1"/>
</dbReference>
<sequence length="255" mass="28732">MIFCNVDRRITYIAVAKSDAYEADQPATRVFKGWDAKGRRVDVQLFKLEPAISIEGYLLETFAERYNDRCIPRIVTKIGSIFQGYMASLPTDAGIDLLHLAGDQEESVASASTDFHSPTFSKTRPPSPTTKQALREARIGQGRFRKDLLNLWRSCPITGVTHQDLLIASHVKPWAISSDEEKLDPLNGFLFAAHIDRLFDKGLISFSPSGNILISSHLSTQDARALYIHHEITLPLKPGNHKYLEAHRRIFGWDK</sequence>
<accession>A0A225SVI9</accession>
<dbReference type="EMBL" id="NJGV01000006">
    <property type="protein sequence ID" value="OWY35230.1"/>
    <property type="molecule type" value="Genomic_DNA"/>
</dbReference>
<feature type="domain" description="HNH nuclease" evidence="2">
    <location>
        <begin position="155"/>
        <end position="206"/>
    </location>
</feature>
<dbReference type="InterPro" id="IPR003615">
    <property type="entry name" value="HNH_nuc"/>
</dbReference>